<name>K2R4B8_METFP</name>
<dbReference type="RefSeq" id="WP_004030520.1">
    <property type="nucleotide sequence ID" value="NZ_AMPO01000004.1"/>
</dbReference>
<keyword evidence="3" id="KW-1185">Reference proteome</keyword>
<dbReference type="EMBL" id="AMPO01000004">
    <property type="protein sequence ID" value="EKF86062.1"/>
    <property type="molecule type" value="Genomic_DNA"/>
</dbReference>
<dbReference type="SUPFAM" id="SSF48576">
    <property type="entry name" value="Terpenoid synthases"/>
    <property type="match status" value="1"/>
</dbReference>
<evidence type="ECO:0000313" key="2">
    <source>
        <dbReference type="EMBL" id="EKF86062.1"/>
    </source>
</evidence>
<accession>K2R4B8</accession>
<dbReference type="OrthoDB" id="305023at2157"/>
<dbReference type="InterPro" id="IPR044843">
    <property type="entry name" value="Trans_IPPS_bact-type"/>
</dbReference>
<dbReference type="GO" id="GO:0051996">
    <property type="term" value="F:squalene synthase [NAD(P)H] activity"/>
    <property type="evidence" value="ECO:0007669"/>
    <property type="project" value="InterPro"/>
</dbReference>
<dbReference type="PATRIC" id="fig|1204725.3.peg.1253"/>
<dbReference type="AlphaFoldDB" id="K2R4B8"/>
<gene>
    <name evidence="2" type="ORF">A994_06241</name>
</gene>
<organism evidence="2 3">
    <name type="scientific">Methanobacterium formicicum (strain DSM 3637 / PP1)</name>
    <dbReference type="NCBI Taxonomy" id="1204725"/>
    <lineage>
        <taxon>Archaea</taxon>
        <taxon>Methanobacteriati</taxon>
        <taxon>Methanobacteriota</taxon>
        <taxon>Methanomada group</taxon>
        <taxon>Methanobacteria</taxon>
        <taxon>Methanobacteriales</taxon>
        <taxon>Methanobacteriaceae</taxon>
        <taxon>Methanobacterium</taxon>
    </lineage>
</organism>
<dbReference type="GO" id="GO:0004311">
    <property type="term" value="F:geranylgeranyl diphosphate synthase activity"/>
    <property type="evidence" value="ECO:0007669"/>
    <property type="project" value="InterPro"/>
</dbReference>
<dbReference type="InterPro" id="IPR008949">
    <property type="entry name" value="Isoprenoid_synthase_dom_sf"/>
</dbReference>
<protein>
    <submittedName>
        <fullName evidence="2">Phytoene synthase</fullName>
    </submittedName>
</protein>
<dbReference type="InterPro" id="IPR033904">
    <property type="entry name" value="Trans_IPPS_HH"/>
</dbReference>
<proteinExistence type="predicted"/>
<dbReference type="SFLD" id="SFLDG01018">
    <property type="entry name" value="Squalene/Phytoene_Synthase_Lik"/>
    <property type="match status" value="1"/>
</dbReference>
<keyword evidence="1" id="KW-0808">Transferase</keyword>
<dbReference type="SFLD" id="SFLDS00005">
    <property type="entry name" value="Isoprenoid_Synthase_Type_I"/>
    <property type="match status" value="1"/>
</dbReference>
<reference evidence="2 3" key="1">
    <citation type="journal article" date="2012" name="J. Bacteriol.">
        <title>Draft genome sequence of Methanobacterium formicicum DSM 3637, an archaebacterium isolated from the methane producer amoeba Pelomyxa palustris.</title>
        <authorList>
            <person name="Gutierrez G."/>
        </authorList>
    </citation>
    <scope>NUCLEOTIDE SEQUENCE [LARGE SCALE GENOMIC DNA]</scope>
    <source>
        <strain evidence="3">DSM 3637 / PP1</strain>
    </source>
</reference>
<evidence type="ECO:0000256" key="1">
    <source>
        <dbReference type="ARBA" id="ARBA00022679"/>
    </source>
</evidence>
<comment type="caution">
    <text evidence="2">The sequence shown here is derived from an EMBL/GenBank/DDBJ whole genome shotgun (WGS) entry which is preliminary data.</text>
</comment>
<dbReference type="CDD" id="cd00683">
    <property type="entry name" value="Trans_IPPS_HH"/>
    <property type="match status" value="1"/>
</dbReference>
<dbReference type="PROSITE" id="PS01045">
    <property type="entry name" value="SQUALEN_PHYTOEN_SYN_2"/>
    <property type="match status" value="1"/>
</dbReference>
<dbReference type="InterPro" id="IPR002060">
    <property type="entry name" value="Squ/phyt_synthse"/>
</dbReference>
<dbReference type="Proteomes" id="UP000007360">
    <property type="component" value="Unassembled WGS sequence"/>
</dbReference>
<dbReference type="InterPro" id="IPR019845">
    <property type="entry name" value="Squalene/phytoene_synthase_CS"/>
</dbReference>
<sequence>MTSQTNRINKTIYSIFKKGSKTYYYSTIFFPKKVKRDVFILYSFLRKADDYVDQVPQDSEGFYQFRELYYQAKEGIKTGNIITDSFADLARRKNFEDKWIDAFLASMAMDITRSTYPDMNELLTYLYGSSEVVGLFMARIMDLPEESFPAARHLGRAMQYINFIRDIAEDIKLGRTYFPQNDLEEFNLTSLDEKQTKSNPEEFRGFMHKQLEIYKSWQKTAESGFHYIPYRYLIPIKTASDMYKWTARQIEIDPFVVYQRKVKPSAPKIVSNIFTNSIKLSLN</sequence>
<evidence type="ECO:0000313" key="3">
    <source>
        <dbReference type="Proteomes" id="UP000007360"/>
    </source>
</evidence>
<dbReference type="Pfam" id="PF00494">
    <property type="entry name" value="SQS_PSY"/>
    <property type="match status" value="1"/>
</dbReference>
<dbReference type="Gene3D" id="1.10.600.10">
    <property type="entry name" value="Farnesyl Diphosphate Synthase"/>
    <property type="match status" value="1"/>
</dbReference>
<dbReference type="SFLD" id="SFLDG01212">
    <property type="entry name" value="Phytoene_synthase_like"/>
    <property type="match status" value="1"/>
</dbReference>
<dbReference type="PANTHER" id="PTHR31480">
    <property type="entry name" value="BIFUNCTIONAL LYCOPENE CYCLASE/PHYTOENE SYNTHASE"/>
    <property type="match status" value="1"/>
</dbReference>
<dbReference type="GO" id="GO:0008299">
    <property type="term" value="P:isoprenoid biosynthetic process"/>
    <property type="evidence" value="ECO:0007669"/>
    <property type="project" value="UniProtKB-ARBA"/>
</dbReference>